<dbReference type="Gene3D" id="3.40.50.10390">
    <property type="entry name" value="Gingipain r, domain 1"/>
    <property type="match status" value="1"/>
</dbReference>
<dbReference type="InterPro" id="IPR001769">
    <property type="entry name" value="Gingipain"/>
</dbReference>
<evidence type="ECO:0000313" key="4">
    <source>
        <dbReference type="EMBL" id="HEA87642.1"/>
    </source>
</evidence>
<dbReference type="InterPro" id="IPR038490">
    <property type="entry name" value="Gingipain_propep_sf"/>
</dbReference>
<gene>
    <name evidence="4" type="ORF">ENP94_06520</name>
    <name evidence="5" type="ORF">ENS16_02170</name>
</gene>
<dbReference type="Gene3D" id="2.60.40.4070">
    <property type="match status" value="1"/>
</dbReference>
<evidence type="ECO:0000313" key="5">
    <source>
        <dbReference type="EMBL" id="HFJ53481.1"/>
    </source>
</evidence>
<dbReference type="AlphaFoldDB" id="A0A7C3IUQ8"/>
<feature type="domain" description="Gingipain" evidence="2">
    <location>
        <begin position="570"/>
        <end position="925"/>
    </location>
</feature>
<dbReference type="InterPro" id="IPR012600">
    <property type="entry name" value="Propeptide_C25"/>
</dbReference>
<comment type="caution">
    <text evidence="5">The sequence shown here is derived from an EMBL/GenBank/DDBJ whole genome shotgun (WGS) entry which is preliminary data.</text>
</comment>
<evidence type="ECO:0000259" key="3">
    <source>
        <dbReference type="Pfam" id="PF08126"/>
    </source>
</evidence>
<evidence type="ECO:0008006" key="6">
    <source>
        <dbReference type="Google" id="ProtNLM"/>
    </source>
</evidence>
<dbReference type="Pfam" id="PF01364">
    <property type="entry name" value="Peptidase_C25"/>
    <property type="match status" value="1"/>
</dbReference>
<dbReference type="GO" id="GO:0006508">
    <property type="term" value="P:proteolysis"/>
    <property type="evidence" value="ECO:0007669"/>
    <property type="project" value="InterPro"/>
</dbReference>
<protein>
    <recommendedName>
        <fullName evidence="6">Type IX secretion system sortase PorU</fullName>
    </recommendedName>
</protein>
<name>A0A7C3IUQ8_UNCW3</name>
<organism evidence="5">
    <name type="scientific">candidate division WOR-3 bacterium</name>
    <dbReference type="NCBI Taxonomy" id="2052148"/>
    <lineage>
        <taxon>Bacteria</taxon>
        <taxon>Bacteria division WOR-3</taxon>
    </lineage>
</organism>
<feature type="domain" description="Gingipain propeptide" evidence="3">
    <location>
        <begin position="22"/>
        <end position="175"/>
    </location>
</feature>
<dbReference type="Gene3D" id="3.40.50.1460">
    <property type="match status" value="1"/>
</dbReference>
<proteinExistence type="predicted"/>
<dbReference type="InterPro" id="IPR029030">
    <property type="entry name" value="Caspase-like_dom_sf"/>
</dbReference>
<dbReference type="Gene3D" id="2.60.40.3800">
    <property type="match status" value="1"/>
</dbReference>
<sequence length="1277" mass="143304">MGLRLFLLLLVSAGFVFGRVEIIRSDSRGVVVSYYPGPVKVTSVCGRTQVEFDDAEPVAGFGKYDLPSRVVRLGIAQQGNVRLNFRIHRGGTVPDVALPVVNFIPFDDDNQPELQDRLRSGIFPSSPVEIDSPQVLRSVRFVTLRFNPVQYDAGRRQLVWFDRIEAELEFEQPAVNNPRSDPLDEAIVRLLANGAVAKNWKIDFGSQGQNPFAYFPFWLKVVVDSTGIYRITGQELTQAGVGLSGLDPRTVGLWTVRRNPHTGNYPDTFNPVALMITGTEDGRFDPGDTLIFYALGADYWMSDCSTHVHNLYTGENVYWLTWGAGSGRHIPGGFGPDTAGTPVRWQEWDVLHQEVDADCPARAGLLWIWATLDKPAGRTSTSFTCRLDLKYPVQIERIRGRLYNETAQNEIEVLFNNRLVSRFQFAQSPYPAPYDFVVDSLLPTDFRTNILELRLSGNGEKRVHLDYLQIRYRRRLSLATGPLSFYVDDTGRFRFRIIDVPARPLILDVTDPDNPRAVLDFELHGDTAQFCYQIRKRTVFAIAAPQQLRRVKRLELKQPGRLWAGLPADYYIITPREFLPAASELARYRNGRVPGIVNGRAEVVVLEDIYDEFNFGLREPRAVKRFLQEKRPGYVLLVGDATYDYRNNLRRMQTPGVPAYEIGEGFNPESGDRRTLALDAWYADLDGEGASPDLILGRVCVRSGYELREYVQKVIKYENQPAGYWARRFLLLADDEYQRYPDRPDELRFRHIEQCEGIGIMAGDRFDLVKVYLTEFPFLGPKSKPGANQELMRQLNLGALVWFFFGHGSAFALTHEEVLTVNRLSDISNGNRTPFCFMGSCSVGRFDDTRQECIGEELVRMSGGAIACVAASTATPSGNNLVFARNLLAPLLSAGDTARSIGFCFFQAWPTDRSYHLFGDPAVRVQIPRLNPEPPVIKPETLATGSRFRLRSLLPVEKANTEWRLFGPVLNRTYNSPLGISASYSLPGSELARGNFRLEDGRFYCEGIFPRGIVADTIFTGNGYYAPLSGSCRFSAVLATDSGPLGVLRDRIEFTTVLTPASDSTGPSVVFRYQGRVLKDNDLLPADALLEIVLEDPSGILLAPIPGMEPVLMVNDYRNTTPLADRLIFDDSSYSCCRCRVQLNLEGPQDSIFVSAADNLLNSSRVGLRLRPVVSEVLKLDSVLVYPNPVRCTAFFTFTLSQPAAVRIRIWTLSGRMVRDLGILPCGFGYNQIFWDGNDEQGVPVANGIYLFTVTAEFRNGTDVQRVAVRDKLLVQR</sequence>
<accession>A0A7C3IUQ8</accession>
<dbReference type="Pfam" id="PF08126">
    <property type="entry name" value="Propeptide_C25"/>
    <property type="match status" value="1"/>
</dbReference>
<reference evidence="5" key="1">
    <citation type="journal article" date="2020" name="mSystems">
        <title>Genome- and Community-Level Interaction Insights into Carbon Utilization and Element Cycling Functions of Hydrothermarchaeota in Hydrothermal Sediment.</title>
        <authorList>
            <person name="Zhou Z."/>
            <person name="Liu Y."/>
            <person name="Xu W."/>
            <person name="Pan J."/>
            <person name="Luo Z.H."/>
            <person name="Li M."/>
        </authorList>
    </citation>
    <scope>NUCLEOTIDE SEQUENCE [LARGE SCALE GENOMIC DNA]</scope>
    <source>
        <strain evidence="4">SpSt-265</strain>
        <strain evidence="5">SpSt-465</strain>
    </source>
</reference>
<evidence type="ECO:0000256" key="1">
    <source>
        <dbReference type="ARBA" id="ARBA00022729"/>
    </source>
</evidence>
<dbReference type="EMBL" id="DSTU01000004">
    <property type="protein sequence ID" value="HFJ53481.1"/>
    <property type="molecule type" value="Genomic_DNA"/>
</dbReference>
<dbReference type="EMBL" id="DSLG01000008">
    <property type="protein sequence ID" value="HEA87642.1"/>
    <property type="molecule type" value="Genomic_DNA"/>
</dbReference>
<keyword evidence="1" id="KW-0732">Signal</keyword>
<evidence type="ECO:0000259" key="2">
    <source>
        <dbReference type="Pfam" id="PF01364"/>
    </source>
</evidence>
<dbReference type="InterPro" id="IPR029031">
    <property type="entry name" value="Gingipain_N_sf"/>
</dbReference>
<dbReference type="SUPFAM" id="SSF52129">
    <property type="entry name" value="Caspase-like"/>
    <property type="match status" value="1"/>
</dbReference>
<dbReference type="GO" id="GO:0004197">
    <property type="term" value="F:cysteine-type endopeptidase activity"/>
    <property type="evidence" value="ECO:0007669"/>
    <property type="project" value="InterPro"/>
</dbReference>